<gene>
    <name evidence="3" type="ORF">G7043_41150</name>
</gene>
<dbReference type="Proteomes" id="UP000481360">
    <property type="component" value="Unassembled WGS sequence"/>
</dbReference>
<dbReference type="InterPro" id="IPR006119">
    <property type="entry name" value="Resolv_N"/>
</dbReference>
<dbReference type="GO" id="GO:0000150">
    <property type="term" value="F:DNA strand exchange activity"/>
    <property type="evidence" value="ECO:0007669"/>
    <property type="project" value="InterPro"/>
</dbReference>
<name>A0A7C9S189_9PSEU</name>
<dbReference type="SUPFAM" id="SSF53041">
    <property type="entry name" value="Resolvase-like"/>
    <property type="match status" value="1"/>
</dbReference>
<dbReference type="PROSITE" id="PS51737">
    <property type="entry name" value="RECOMBINASE_DNA_BIND"/>
    <property type="match status" value="1"/>
</dbReference>
<dbReference type="EMBL" id="JAAMPJ010000015">
    <property type="protein sequence ID" value="NGY65322.1"/>
    <property type="molecule type" value="Genomic_DNA"/>
</dbReference>
<evidence type="ECO:0000313" key="4">
    <source>
        <dbReference type="Proteomes" id="UP000481360"/>
    </source>
</evidence>
<dbReference type="Pfam" id="PF00239">
    <property type="entry name" value="Resolvase"/>
    <property type="match status" value="1"/>
</dbReference>
<dbReference type="Pfam" id="PF07508">
    <property type="entry name" value="Recombinase"/>
    <property type="match status" value="1"/>
</dbReference>
<evidence type="ECO:0000259" key="2">
    <source>
        <dbReference type="PROSITE" id="PS51737"/>
    </source>
</evidence>
<feature type="compositionally biased region" description="Gly residues" evidence="1">
    <location>
        <begin position="262"/>
        <end position="272"/>
    </location>
</feature>
<sequence length="451" mass="50012">MSTSVFQDVQTSHAWQRAVPDELIDGVGSVVAEFFDVGVSRRWSWQDRPEAAALLAAAADPGRDFDAVVVGEYERAFHGDQFREVVSGLNALGVAVWLPEAGGPVELGSPVHEALMVLLGAQAQREVARARQRVLAAMRSQTRVQGRFLGGRPPYGYRLVDGGRHPNPVHGRWGRRVRVLAPDPVTAPWVRWMFAERARGRTVASLARELNDRGVVCPSGADRERNTHRSGERWIVRTVAMILENPRYTGRQVWNRSSTTGHGAGGRTGGRGSGALRYNPVSEWEVSERIAHEPLVDDERFVAVQGMRVAKPAKDGEVRRYLLAGLVVCGLCGRRMDGHWVHGRAGYRCRHGFTSVKRRSDGVPRNLYVREDHLLEALPRLLERPAGPVDQAMRKDLVDQVRKQGLQIQYDGQRVEIRSGPAMAKTVKASRCPVQSTLALDWCDGVKTAEI</sequence>
<dbReference type="Gene3D" id="3.90.1750.20">
    <property type="entry name" value="Putative Large Serine Recombinase, Chain B, Domain 2"/>
    <property type="match status" value="1"/>
</dbReference>
<dbReference type="AlphaFoldDB" id="A0A7C9S189"/>
<dbReference type="Pfam" id="PF13408">
    <property type="entry name" value="Zn_ribbon_recom"/>
    <property type="match status" value="1"/>
</dbReference>
<dbReference type="InterPro" id="IPR011109">
    <property type="entry name" value="DNA_bind_recombinase_dom"/>
</dbReference>
<evidence type="ECO:0000256" key="1">
    <source>
        <dbReference type="SAM" id="MobiDB-lite"/>
    </source>
</evidence>
<dbReference type="InterPro" id="IPR036162">
    <property type="entry name" value="Resolvase-like_N_sf"/>
</dbReference>
<dbReference type="InterPro" id="IPR050639">
    <property type="entry name" value="SSR_resolvase"/>
</dbReference>
<evidence type="ECO:0000313" key="3">
    <source>
        <dbReference type="EMBL" id="NGY65322.1"/>
    </source>
</evidence>
<feature type="domain" description="Recombinase" evidence="2">
    <location>
        <begin position="154"/>
        <end position="315"/>
    </location>
</feature>
<dbReference type="GO" id="GO:0003677">
    <property type="term" value="F:DNA binding"/>
    <property type="evidence" value="ECO:0007669"/>
    <property type="project" value="InterPro"/>
</dbReference>
<dbReference type="InterPro" id="IPR025827">
    <property type="entry name" value="Zn_ribbon_recom_dom"/>
</dbReference>
<comment type="caution">
    <text evidence="3">The sequence shown here is derived from an EMBL/GenBank/DDBJ whole genome shotgun (WGS) entry which is preliminary data.</text>
</comment>
<dbReference type="InterPro" id="IPR038109">
    <property type="entry name" value="DNA_bind_recomb_sf"/>
</dbReference>
<protein>
    <submittedName>
        <fullName evidence="3">Recombinase family protein</fullName>
    </submittedName>
</protein>
<accession>A0A7C9S189</accession>
<organism evidence="3 4">
    <name type="scientific">Lentzea alba</name>
    <dbReference type="NCBI Taxonomy" id="2714351"/>
    <lineage>
        <taxon>Bacteria</taxon>
        <taxon>Bacillati</taxon>
        <taxon>Actinomycetota</taxon>
        <taxon>Actinomycetes</taxon>
        <taxon>Pseudonocardiales</taxon>
        <taxon>Pseudonocardiaceae</taxon>
        <taxon>Lentzea</taxon>
    </lineage>
</organism>
<keyword evidence="4" id="KW-1185">Reference proteome</keyword>
<proteinExistence type="predicted"/>
<dbReference type="PANTHER" id="PTHR30461:SF23">
    <property type="entry name" value="DNA RECOMBINASE-RELATED"/>
    <property type="match status" value="1"/>
</dbReference>
<dbReference type="PANTHER" id="PTHR30461">
    <property type="entry name" value="DNA-INVERTASE FROM LAMBDOID PROPHAGE"/>
    <property type="match status" value="1"/>
</dbReference>
<feature type="region of interest" description="Disordered" evidence="1">
    <location>
        <begin position="253"/>
        <end position="272"/>
    </location>
</feature>
<reference evidence="3 4" key="1">
    <citation type="submission" date="2020-03" db="EMBL/GenBank/DDBJ databases">
        <title>Isolation and identification of active actinomycetes.</title>
        <authorList>
            <person name="Sun X."/>
        </authorList>
    </citation>
    <scope>NUCLEOTIDE SEQUENCE [LARGE SCALE GENOMIC DNA]</scope>
    <source>
        <strain evidence="3 4">NEAU-D13</strain>
    </source>
</reference>